<gene>
    <name evidence="1" type="ORF">DNG_08021</name>
</gene>
<organism evidence="1 2">
    <name type="scientific">Cephalotrichum gorgonifer</name>
    <dbReference type="NCBI Taxonomy" id="2041049"/>
    <lineage>
        <taxon>Eukaryota</taxon>
        <taxon>Fungi</taxon>
        <taxon>Dikarya</taxon>
        <taxon>Ascomycota</taxon>
        <taxon>Pezizomycotina</taxon>
        <taxon>Sordariomycetes</taxon>
        <taxon>Hypocreomycetidae</taxon>
        <taxon>Microascales</taxon>
        <taxon>Microascaceae</taxon>
        <taxon>Cephalotrichum</taxon>
    </lineage>
</organism>
<proteinExistence type="predicted"/>
<evidence type="ECO:0000313" key="1">
    <source>
        <dbReference type="EMBL" id="SPO05334.1"/>
    </source>
</evidence>
<evidence type="ECO:0000313" key="2">
    <source>
        <dbReference type="Proteomes" id="UP001187682"/>
    </source>
</evidence>
<dbReference type="AlphaFoldDB" id="A0AAE8N4H3"/>
<accession>A0AAE8N4H3</accession>
<name>A0AAE8N4H3_9PEZI</name>
<dbReference type="SUPFAM" id="SSF55729">
    <property type="entry name" value="Acyl-CoA N-acyltransferases (Nat)"/>
    <property type="match status" value="1"/>
</dbReference>
<evidence type="ECO:0008006" key="3">
    <source>
        <dbReference type="Google" id="ProtNLM"/>
    </source>
</evidence>
<comment type="caution">
    <text evidence="1">The sequence shown here is derived from an EMBL/GenBank/DDBJ whole genome shotgun (WGS) entry which is preliminary data.</text>
</comment>
<dbReference type="InterPro" id="IPR016181">
    <property type="entry name" value="Acyl_CoA_acyltransferase"/>
</dbReference>
<keyword evidence="2" id="KW-1185">Reference proteome</keyword>
<dbReference type="Gene3D" id="3.40.630.30">
    <property type="match status" value="1"/>
</dbReference>
<dbReference type="SUPFAM" id="SSF48403">
    <property type="entry name" value="Ankyrin repeat"/>
    <property type="match status" value="1"/>
</dbReference>
<dbReference type="CDD" id="cd04301">
    <property type="entry name" value="NAT_SF"/>
    <property type="match status" value="1"/>
</dbReference>
<dbReference type="InterPro" id="IPR036770">
    <property type="entry name" value="Ankyrin_rpt-contain_sf"/>
</dbReference>
<dbReference type="Gene3D" id="1.25.40.20">
    <property type="entry name" value="Ankyrin repeat-containing domain"/>
    <property type="match status" value="1"/>
</dbReference>
<sequence>MVLSVEITSEVGASKDNVHYGSFRKWLTPILARATIHPDESRPPDEVGEALGFIIRRPWIQSDFYENMEVPHMGTMNLAFDLFDRYGRLKEEIREHPLRKGSGVWKTELDNGDLLLVEDVKVERKYRRMGIGSKLVLHILEEALRPRYNVAFAFAGAAAYYDDDGAAGEPGPSNIPHRAKVEAVVSFFRSLQFRRVGLSGWLALADDTDHPSRRLARDKDPDPKVELDDIIDSDSDEEVIQCNSDFTQTRVKKSEWDARWLGISPRQKPPITSRKRPLHYAVKTLPDKDALVLLKSHTRDGILEEFPLAALDGRGDTVLHAAAKASKPRCVAWLLRELTNPTFTKAENYAGYTPLEALRAKLEASRVQASYGHGRMQIVADQFDGFDEDSVTCLLLLQGVSEPSPDQRMRAKFGCSCGECLGGFLSPRMLLKLKEQAKMCYGFLIHVIPPGTQGWYTEFKDMLNRFPESFQSHIRGSKALQGAFISLMGAVVDCLSDRKIPGKSAVVEYLQATEMWAQVETRYFAQGGTVAAVVGAVFDKAKLLDPEVGDGELEADLDEYYNGSPNCRNDLEFEFVRGHCADDATKEEESGRPLP</sequence>
<reference evidence="1" key="1">
    <citation type="submission" date="2018-03" db="EMBL/GenBank/DDBJ databases">
        <authorList>
            <person name="Guldener U."/>
        </authorList>
    </citation>
    <scope>NUCLEOTIDE SEQUENCE</scope>
</reference>
<protein>
    <recommendedName>
        <fullName evidence="3">N-acetyltransferase domain-containing protein</fullName>
    </recommendedName>
</protein>
<dbReference type="EMBL" id="ONZQ02000012">
    <property type="protein sequence ID" value="SPO05334.1"/>
    <property type="molecule type" value="Genomic_DNA"/>
</dbReference>
<dbReference type="Proteomes" id="UP001187682">
    <property type="component" value="Unassembled WGS sequence"/>
</dbReference>